<dbReference type="AlphaFoldDB" id="A0A3A9B052"/>
<keyword evidence="3" id="KW-1185">Reference proteome</keyword>
<gene>
    <name evidence="2" type="ORF">D7V94_04105</name>
</gene>
<feature type="region of interest" description="Disordered" evidence="1">
    <location>
        <begin position="20"/>
        <end position="39"/>
    </location>
</feature>
<protein>
    <submittedName>
        <fullName evidence="2">Uncharacterized protein</fullName>
    </submittedName>
</protein>
<accession>A0A3A9B052</accession>
<name>A0A3A9B052_9FIRM</name>
<dbReference type="EMBL" id="RAYQ01000003">
    <property type="protein sequence ID" value="RKI93171.1"/>
    <property type="molecule type" value="Genomic_DNA"/>
</dbReference>
<evidence type="ECO:0000256" key="1">
    <source>
        <dbReference type="SAM" id="MobiDB-lite"/>
    </source>
</evidence>
<organism evidence="2 3">
    <name type="scientific">Parablautia intestinalis</name>
    <dbReference type="NCBI Taxonomy" id="2320100"/>
    <lineage>
        <taxon>Bacteria</taxon>
        <taxon>Bacillati</taxon>
        <taxon>Bacillota</taxon>
        <taxon>Clostridia</taxon>
        <taxon>Lachnospirales</taxon>
        <taxon>Lachnospiraceae</taxon>
        <taxon>Parablautia</taxon>
    </lineage>
</organism>
<comment type="caution">
    <text evidence="2">The sequence shown here is derived from an EMBL/GenBank/DDBJ whole genome shotgun (WGS) entry which is preliminary data.</text>
</comment>
<sequence>MSTPAGDAPALILFFERGRGRGGRATAKPTDSRRSSADGFAVRMKRTKAGDRVVKSCSPFSAAKWQRQKSRQSRGKGGDFLRSKKYYSALTVWIGGTEIERGLSAAGRCAIL</sequence>
<proteinExistence type="predicted"/>
<dbReference type="OrthoDB" id="9917826at2"/>
<reference evidence="2 3" key="1">
    <citation type="submission" date="2018-09" db="EMBL/GenBank/DDBJ databases">
        <title>Murine metabolic-syndrome-specific gut microbial biobank.</title>
        <authorList>
            <person name="Liu C."/>
        </authorList>
    </citation>
    <scope>NUCLEOTIDE SEQUENCE [LARGE SCALE GENOMIC DNA]</scope>
    <source>
        <strain evidence="2 3">0.1xD8-82</strain>
    </source>
</reference>
<dbReference type="Proteomes" id="UP000280696">
    <property type="component" value="Unassembled WGS sequence"/>
</dbReference>
<evidence type="ECO:0000313" key="3">
    <source>
        <dbReference type="Proteomes" id="UP000280696"/>
    </source>
</evidence>
<evidence type="ECO:0000313" key="2">
    <source>
        <dbReference type="EMBL" id="RKI93171.1"/>
    </source>
</evidence>